<evidence type="ECO:0000256" key="2">
    <source>
        <dbReference type="ARBA" id="ARBA00023125"/>
    </source>
</evidence>
<name>A0A1W5T2J2_9ACTN</name>
<evidence type="ECO:0000256" key="4">
    <source>
        <dbReference type="SAM" id="MobiDB-lite"/>
    </source>
</evidence>
<dbReference type="SMART" id="SM00342">
    <property type="entry name" value="HTH_ARAC"/>
    <property type="match status" value="1"/>
</dbReference>
<dbReference type="GO" id="GO:0043565">
    <property type="term" value="F:sequence-specific DNA binding"/>
    <property type="evidence" value="ECO:0007669"/>
    <property type="project" value="InterPro"/>
</dbReference>
<dbReference type="PANTHER" id="PTHR43280">
    <property type="entry name" value="ARAC-FAMILY TRANSCRIPTIONAL REGULATOR"/>
    <property type="match status" value="1"/>
</dbReference>
<dbReference type="Pfam" id="PF12833">
    <property type="entry name" value="HTH_18"/>
    <property type="match status" value="1"/>
</dbReference>
<keyword evidence="3" id="KW-0804">Transcription</keyword>
<dbReference type="InterPro" id="IPR018060">
    <property type="entry name" value="HTH_AraC"/>
</dbReference>
<keyword evidence="2" id="KW-0238">DNA-binding</keyword>
<dbReference type="AlphaFoldDB" id="A0A1W5T2J2"/>
<dbReference type="SUPFAM" id="SSF51215">
    <property type="entry name" value="Regulatory protein AraC"/>
    <property type="match status" value="1"/>
</dbReference>
<dbReference type="PANTHER" id="PTHR43280:SF32">
    <property type="entry name" value="TRANSCRIPTIONAL REGULATORY PROTEIN"/>
    <property type="match status" value="1"/>
</dbReference>
<accession>A0A1W5T2J2</accession>
<dbReference type="SUPFAM" id="SSF46689">
    <property type="entry name" value="Homeodomain-like"/>
    <property type="match status" value="1"/>
</dbReference>
<sequence length="344" mass="37568">MHSPGHPMPAFSPATSNVGGRRDRPGIRWRPMMVKTRQAAREAGERIRHVPFAAPAGVPSGVEVMPLARLGARLPRHSLLTPQRPAFHHLLGPTAGTLRHAVDFTDHTVAPGSWLWVRPGQVQQWYDLGAAEGVAVLFETDFLDSATAAAARLDDPWAAPVHTPDPQDAAALRTAADHLAYEFGALGRMPLEVHTAALRHLLAVLVLRLAHLARPGPGPEPDEVHLRFREAVERHFSRTRRVEDYARALGYSSRTLTRATTAAEGGGAKELIDRRVVLEAKRLLAHSDLPAARVARELGFSSPTNFSKYFHHRTGHTPLAFRTAVRGRGDAARPVRTRTAPSAS</sequence>
<proteinExistence type="predicted"/>
<keyword evidence="1" id="KW-0805">Transcription regulation</keyword>
<feature type="region of interest" description="Disordered" evidence="4">
    <location>
        <begin position="1"/>
        <end position="28"/>
    </location>
</feature>
<dbReference type="PROSITE" id="PS01124">
    <property type="entry name" value="HTH_ARAC_FAMILY_2"/>
    <property type="match status" value="1"/>
</dbReference>
<organism evidence="6">
    <name type="scientific">Streptomyces ficellus</name>
    <dbReference type="NCBI Taxonomy" id="1977088"/>
    <lineage>
        <taxon>Bacteria</taxon>
        <taxon>Bacillati</taxon>
        <taxon>Actinomycetota</taxon>
        <taxon>Actinomycetes</taxon>
        <taxon>Kitasatosporales</taxon>
        <taxon>Streptomycetaceae</taxon>
        <taxon>Streptomyces</taxon>
    </lineage>
</organism>
<dbReference type="Gene3D" id="1.10.10.60">
    <property type="entry name" value="Homeodomain-like"/>
    <property type="match status" value="1"/>
</dbReference>
<protein>
    <submittedName>
        <fullName evidence="6">Transcriptional regulator</fullName>
    </submittedName>
</protein>
<dbReference type="EMBL" id="KY454693">
    <property type="protein sequence ID" value="ARF06245.1"/>
    <property type="molecule type" value="Genomic_DNA"/>
</dbReference>
<reference evidence="6" key="1">
    <citation type="submission" date="2017-01" db="EMBL/GenBank/DDBJ databases">
        <title>Identification and characterization of the ficellomycin biosynthesis gene cluster from Streptomyces ficellus NRRL8067.</title>
        <authorList>
            <person name="Zhang H."/>
        </authorList>
    </citation>
    <scope>NUCLEOTIDE SEQUENCE</scope>
    <source>
        <strain evidence="6">NRRL8067</strain>
    </source>
</reference>
<evidence type="ECO:0000256" key="1">
    <source>
        <dbReference type="ARBA" id="ARBA00023015"/>
    </source>
</evidence>
<evidence type="ECO:0000256" key="3">
    <source>
        <dbReference type="ARBA" id="ARBA00023163"/>
    </source>
</evidence>
<feature type="domain" description="HTH araC/xylS-type" evidence="5">
    <location>
        <begin position="226"/>
        <end position="324"/>
    </location>
</feature>
<dbReference type="InterPro" id="IPR009057">
    <property type="entry name" value="Homeodomain-like_sf"/>
</dbReference>
<evidence type="ECO:0000259" key="5">
    <source>
        <dbReference type="PROSITE" id="PS01124"/>
    </source>
</evidence>
<evidence type="ECO:0000313" key="6">
    <source>
        <dbReference type="EMBL" id="ARF06245.1"/>
    </source>
</evidence>
<dbReference type="GO" id="GO:0003700">
    <property type="term" value="F:DNA-binding transcription factor activity"/>
    <property type="evidence" value="ECO:0007669"/>
    <property type="project" value="InterPro"/>
</dbReference>
<dbReference type="InterPro" id="IPR037923">
    <property type="entry name" value="HTH-like"/>
</dbReference>